<keyword evidence="1" id="KW-0472">Membrane</keyword>
<dbReference type="AlphaFoldDB" id="A0A0B7IVH3"/>
<evidence type="ECO:0000256" key="1">
    <source>
        <dbReference type="SAM" id="Phobius"/>
    </source>
</evidence>
<dbReference type="InterPro" id="IPR007313">
    <property type="entry name" value="FxsA"/>
</dbReference>
<accession>A0A0B7IVH3</accession>
<reference evidence="3" key="1">
    <citation type="submission" date="2014-12" db="EMBL/GenBank/DDBJ databases">
        <authorList>
            <person name="Salcher M.M."/>
        </authorList>
    </citation>
    <scope>NUCLEOTIDE SEQUENCE [LARGE SCALE GENOMIC DNA]</scope>
    <source>
        <strain evidence="3">MMS-10A-171</strain>
    </source>
</reference>
<dbReference type="OrthoDB" id="8562817at2"/>
<dbReference type="GO" id="GO:0016020">
    <property type="term" value="C:membrane"/>
    <property type="evidence" value="ECO:0007669"/>
    <property type="project" value="InterPro"/>
</dbReference>
<feature type="transmembrane region" description="Helical" evidence="1">
    <location>
        <begin position="29"/>
        <end position="46"/>
    </location>
</feature>
<keyword evidence="1" id="KW-1133">Transmembrane helix</keyword>
<gene>
    <name evidence="2" type="ORF">BN1209_0016</name>
</gene>
<keyword evidence="1" id="KW-0812">Transmembrane</keyword>
<organism evidence="2 3">
    <name type="scientific">Candidatus Methylopumilus turicensis</name>
    <dbReference type="NCBI Taxonomy" id="1581680"/>
    <lineage>
        <taxon>Bacteria</taxon>
        <taxon>Pseudomonadati</taxon>
        <taxon>Pseudomonadota</taxon>
        <taxon>Betaproteobacteria</taxon>
        <taxon>Nitrosomonadales</taxon>
        <taxon>Methylophilaceae</taxon>
        <taxon>Candidatus Methylopumilus</taxon>
    </lineage>
</organism>
<dbReference type="PANTHER" id="PTHR35335">
    <property type="entry name" value="UPF0716 PROTEIN FXSA"/>
    <property type="match status" value="1"/>
</dbReference>
<dbReference type="RefSeq" id="WP_045750421.1">
    <property type="nucleotide sequence ID" value="NZ_LN794158.1"/>
</dbReference>
<protein>
    <submittedName>
        <fullName evidence="2">FxsA cytoplasmic membrane protein</fullName>
    </submittedName>
</protein>
<proteinExistence type="predicted"/>
<dbReference type="EMBL" id="LN794158">
    <property type="protein sequence ID" value="CEN55077.1"/>
    <property type="molecule type" value="Genomic_DNA"/>
</dbReference>
<dbReference type="STRING" id="1581680.BN1209_0016"/>
<dbReference type="HOGENOM" id="CLU_085083_4_0_4"/>
<feature type="transmembrane region" description="Helical" evidence="1">
    <location>
        <begin position="78"/>
        <end position="101"/>
    </location>
</feature>
<evidence type="ECO:0000313" key="2">
    <source>
        <dbReference type="EMBL" id="CEN55077.1"/>
    </source>
</evidence>
<dbReference type="Pfam" id="PF04186">
    <property type="entry name" value="FxsA"/>
    <property type="match status" value="1"/>
</dbReference>
<dbReference type="Proteomes" id="UP000056322">
    <property type="component" value="Chromosome 1"/>
</dbReference>
<dbReference type="NCBIfam" id="NF008528">
    <property type="entry name" value="PRK11463.1-2"/>
    <property type="match status" value="1"/>
</dbReference>
<evidence type="ECO:0000313" key="3">
    <source>
        <dbReference type="Proteomes" id="UP000056322"/>
    </source>
</evidence>
<dbReference type="KEGG" id="mbac:BN1209_0016"/>
<name>A0A0B7IVH3_9PROT</name>
<sequence length="130" mass="14502">MRLFMLLILLAFPILEIWLIIELTAKYDWWFITYLVIVTFLGLRLIKEEKQLFAGRMMQTLAQSANPGSALFGSVKNLIAGILFVIPGIITDGIAVILLLLPSTPSASNAAFKQSAANDDVIEGEYRRED</sequence>
<dbReference type="PANTHER" id="PTHR35335:SF1">
    <property type="entry name" value="UPF0716 PROTEIN FXSA"/>
    <property type="match status" value="1"/>
</dbReference>
<keyword evidence="3" id="KW-1185">Reference proteome</keyword>